<gene>
    <name evidence="2" type="ORF">NBRC110019_05120</name>
</gene>
<feature type="transmembrane region" description="Helical" evidence="1">
    <location>
        <begin position="423"/>
        <end position="443"/>
    </location>
</feature>
<reference evidence="2" key="1">
    <citation type="submission" date="2022-07" db="EMBL/GenBank/DDBJ databases">
        <title>Taxonomy of Novel Oxalotrophic and Methylotrophic Bacteria.</title>
        <authorList>
            <person name="Sahin N."/>
            <person name="Tani A."/>
        </authorList>
    </citation>
    <scope>NUCLEOTIDE SEQUENCE</scope>
    <source>
        <strain evidence="2">AM327</strain>
    </source>
</reference>
<feature type="transmembrane region" description="Helical" evidence="1">
    <location>
        <begin position="395"/>
        <end position="417"/>
    </location>
</feature>
<evidence type="ECO:0000313" key="2">
    <source>
        <dbReference type="EMBL" id="GLB51473.1"/>
    </source>
</evidence>
<dbReference type="PANTHER" id="PTHR34219">
    <property type="entry name" value="IRON-REGULATED INNER MEMBRANE PROTEIN-RELATED"/>
    <property type="match status" value="1"/>
</dbReference>
<dbReference type="EMBL" id="BRVP01000003">
    <property type="protein sequence ID" value="GLB51473.1"/>
    <property type="molecule type" value="Genomic_DNA"/>
</dbReference>
<feature type="transmembrane region" description="Helical" evidence="1">
    <location>
        <begin position="484"/>
        <end position="507"/>
    </location>
</feature>
<accession>A0A9W6EVF5</accession>
<protein>
    <submittedName>
        <fullName evidence="2">Aspartate kinase</fullName>
    </submittedName>
</protein>
<proteinExistence type="predicted"/>
<sequence length="512" mass="59516">MKKRPYNILFHLHTVSGIVISVLLYVIFFAGSFSFFRDEIVNWERNDNMVSTTDMQLNIDVALDSLTKNYVLEGRDITFKKYYEERQPAVTLGMSKDTLIAESDRAGAFFYLHDKKFTEESYSDSYNLGEFLYRLHFFAQIPYPYGYYISGFTAFFFLFALVTGILIHWDKIVSNFFLFRPKAKLKMLWTDAHTALGTIGLPFQLVYAVTGAFFMLQTILVAPYAIAFFNKDQEKLMTALEYRDPVYEYAQVPLNKKVLVEEYVEQTKKRWKHFNVTKVIVYNYLDANMHVYIEGQLDADKRFSGAGKISYKVADDSVEVLKDPYTGNTYLDGVKTAVYRLHYGDYAGYPLRLVSFVMGIIGCVVILSGVLIWFNARNKKNISDKDRKYNERVASVYLAICLSMYPITALTFIAVKINGGSGIFFLYWFYFIGWLLFSLFFIVKNNTRLTNSYTLLLGSVFGFLIPFVNGFVTSNWFWMALAENNFHCFFIDVFWLVVSLVTFYVFLKVRRK</sequence>
<keyword evidence="1" id="KW-0472">Membrane</keyword>
<name>A0A9W6EVF5_9FLAO</name>
<feature type="transmembrane region" description="Helical" evidence="1">
    <location>
        <begin position="455"/>
        <end position="478"/>
    </location>
</feature>
<dbReference type="AlphaFoldDB" id="A0A9W6EVF5"/>
<keyword evidence="3" id="KW-1185">Reference proteome</keyword>
<keyword evidence="2" id="KW-0808">Transferase</keyword>
<dbReference type="GO" id="GO:0016301">
    <property type="term" value="F:kinase activity"/>
    <property type="evidence" value="ECO:0007669"/>
    <property type="project" value="UniProtKB-KW"/>
</dbReference>
<keyword evidence="1" id="KW-0812">Transmembrane</keyword>
<dbReference type="Pfam" id="PF03929">
    <property type="entry name" value="PepSY_TM"/>
    <property type="match status" value="1"/>
</dbReference>
<keyword evidence="2" id="KW-0418">Kinase</keyword>
<feature type="transmembrane region" description="Helical" evidence="1">
    <location>
        <begin position="353"/>
        <end position="374"/>
    </location>
</feature>
<feature type="transmembrane region" description="Helical" evidence="1">
    <location>
        <begin position="205"/>
        <end position="229"/>
    </location>
</feature>
<dbReference type="Proteomes" id="UP001143545">
    <property type="component" value="Unassembled WGS sequence"/>
</dbReference>
<evidence type="ECO:0000256" key="1">
    <source>
        <dbReference type="SAM" id="Phobius"/>
    </source>
</evidence>
<comment type="caution">
    <text evidence="2">The sequence shown here is derived from an EMBL/GenBank/DDBJ whole genome shotgun (WGS) entry which is preliminary data.</text>
</comment>
<feature type="transmembrane region" description="Helical" evidence="1">
    <location>
        <begin position="145"/>
        <end position="167"/>
    </location>
</feature>
<evidence type="ECO:0000313" key="3">
    <source>
        <dbReference type="Proteomes" id="UP001143545"/>
    </source>
</evidence>
<feature type="transmembrane region" description="Helical" evidence="1">
    <location>
        <begin position="12"/>
        <end position="36"/>
    </location>
</feature>
<dbReference type="PANTHER" id="PTHR34219:SF3">
    <property type="entry name" value="BLL7967 PROTEIN"/>
    <property type="match status" value="1"/>
</dbReference>
<dbReference type="InterPro" id="IPR005625">
    <property type="entry name" value="PepSY-ass_TM"/>
</dbReference>
<dbReference type="RefSeq" id="WP_281752050.1">
    <property type="nucleotide sequence ID" value="NZ_BRVP01000003.1"/>
</dbReference>
<organism evidence="2 3">
    <name type="scientific">Neptunitalea chrysea</name>
    <dbReference type="NCBI Taxonomy" id="1647581"/>
    <lineage>
        <taxon>Bacteria</taxon>
        <taxon>Pseudomonadati</taxon>
        <taxon>Bacteroidota</taxon>
        <taxon>Flavobacteriia</taxon>
        <taxon>Flavobacteriales</taxon>
        <taxon>Flavobacteriaceae</taxon>
        <taxon>Neptunitalea</taxon>
    </lineage>
</organism>
<keyword evidence="1" id="KW-1133">Transmembrane helix</keyword>